<dbReference type="InterPro" id="IPR020476">
    <property type="entry name" value="Nudix_hydrolase"/>
</dbReference>
<dbReference type="InterPro" id="IPR015797">
    <property type="entry name" value="NUDIX_hydrolase-like_dom_sf"/>
</dbReference>
<dbReference type="InterPro" id="IPR020084">
    <property type="entry name" value="NUDIX_hydrolase_CS"/>
</dbReference>
<evidence type="ECO:0000259" key="4">
    <source>
        <dbReference type="PROSITE" id="PS51462"/>
    </source>
</evidence>
<feature type="domain" description="Nudix hydrolase" evidence="4">
    <location>
        <begin position="8"/>
        <end position="148"/>
    </location>
</feature>
<dbReference type="EMBL" id="JBHUME010000015">
    <property type="protein sequence ID" value="MFD2614985.1"/>
    <property type="molecule type" value="Genomic_DNA"/>
</dbReference>
<dbReference type="SUPFAM" id="SSF55811">
    <property type="entry name" value="Nudix"/>
    <property type="match status" value="1"/>
</dbReference>
<evidence type="ECO:0000256" key="1">
    <source>
        <dbReference type="ARBA" id="ARBA00005582"/>
    </source>
</evidence>
<dbReference type="EC" id="3.6.-.-" evidence="5"/>
<name>A0ABW5PI53_9BACL</name>
<dbReference type="PROSITE" id="PS51462">
    <property type="entry name" value="NUDIX"/>
    <property type="match status" value="1"/>
</dbReference>
<accession>A0ABW5PI53</accession>
<dbReference type="Pfam" id="PF00293">
    <property type="entry name" value="NUDIX"/>
    <property type="match status" value="1"/>
</dbReference>
<dbReference type="RefSeq" id="WP_377606424.1">
    <property type="nucleotide sequence ID" value="NZ_JBHUME010000015.1"/>
</dbReference>
<dbReference type="PANTHER" id="PTHR43736">
    <property type="entry name" value="ADP-RIBOSE PYROPHOSPHATASE"/>
    <property type="match status" value="1"/>
</dbReference>
<dbReference type="PANTHER" id="PTHR43736:SF1">
    <property type="entry name" value="DIHYDRONEOPTERIN TRIPHOSPHATE DIPHOSPHATASE"/>
    <property type="match status" value="1"/>
</dbReference>
<dbReference type="GO" id="GO:0016787">
    <property type="term" value="F:hydrolase activity"/>
    <property type="evidence" value="ECO:0007669"/>
    <property type="project" value="UniProtKB-KW"/>
</dbReference>
<evidence type="ECO:0000256" key="3">
    <source>
        <dbReference type="RuleBase" id="RU003476"/>
    </source>
</evidence>
<protein>
    <submittedName>
        <fullName evidence="5">NUDIX hydrolase</fullName>
        <ecNumber evidence="5">3.6.-.-</ecNumber>
    </submittedName>
</protein>
<comment type="similarity">
    <text evidence="1 3">Belongs to the Nudix hydrolase family.</text>
</comment>
<evidence type="ECO:0000313" key="5">
    <source>
        <dbReference type="EMBL" id="MFD2614985.1"/>
    </source>
</evidence>
<dbReference type="PROSITE" id="PS00893">
    <property type="entry name" value="NUDIX_BOX"/>
    <property type="match status" value="1"/>
</dbReference>
<gene>
    <name evidence="5" type="ORF">ACFSUF_21445</name>
</gene>
<keyword evidence="6" id="KW-1185">Reference proteome</keyword>
<sequence>MNIDETWHRHLGVYGICLDEGKLLVVKKGRGPYIGRYDLPGGSVEVNESLQEALQREFREETGIDVHVAKHLGARDYIIPYELPNRGTSHIHQIALFYAVKSMEGTFLPQSDHFYGQDALGALWLPIQELTTEHSSPLVVQAVEWFETGQIPTGIMRLDDWIMNSNDWESK</sequence>
<dbReference type="Gene3D" id="3.90.79.10">
    <property type="entry name" value="Nucleoside Triphosphate Pyrophosphohydrolase"/>
    <property type="match status" value="1"/>
</dbReference>
<dbReference type="CDD" id="cd04686">
    <property type="entry name" value="NUDIX_Hydrolase"/>
    <property type="match status" value="1"/>
</dbReference>
<comment type="caution">
    <text evidence="5">The sequence shown here is derived from an EMBL/GenBank/DDBJ whole genome shotgun (WGS) entry which is preliminary data.</text>
</comment>
<evidence type="ECO:0000313" key="6">
    <source>
        <dbReference type="Proteomes" id="UP001597541"/>
    </source>
</evidence>
<dbReference type="PRINTS" id="PR00502">
    <property type="entry name" value="NUDIXFAMILY"/>
</dbReference>
<reference evidence="6" key="1">
    <citation type="journal article" date="2019" name="Int. J. Syst. Evol. Microbiol.">
        <title>The Global Catalogue of Microorganisms (GCM) 10K type strain sequencing project: providing services to taxonomists for standard genome sequencing and annotation.</title>
        <authorList>
            <consortium name="The Broad Institute Genomics Platform"/>
            <consortium name="The Broad Institute Genome Sequencing Center for Infectious Disease"/>
            <person name="Wu L."/>
            <person name="Ma J."/>
        </authorList>
    </citation>
    <scope>NUCLEOTIDE SEQUENCE [LARGE SCALE GENOMIC DNA]</scope>
    <source>
        <strain evidence="6">KCTC 3950</strain>
    </source>
</reference>
<organism evidence="5 6">
    <name type="scientific">Paenibacillus gansuensis</name>
    <dbReference type="NCBI Taxonomy" id="306542"/>
    <lineage>
        <taxon>Bacteria</taxon>
        <taxon>Bacillati</taxon>
        <taxon>Bacillota</taxon>
        <taxon>Bacilli</taxon>
        <taxon>Bacillales</taxon>
        <taxon>Paenibacillaceae</taxon>
        <taxon>Paenibacillus</taxon>
    </lineage>
</organism>
<dbReference type="InterPro" id="IPR000086">
    <property type="entry name" value="NUDIX_hydrolase_dom"/>
</dbReference>
<proteinExistence type="inferred from homology"/>
<dbReference type="Proteomes" id="UP001597541">
    <property type="component" value="Unassembled WGS sequence"/>
</dbReference>
<evidence type="ECO:0000256" key="2">
    <source>
        <dbReference type="ARBA" id="ARBA00022801"/>
    </source>
</evidence>
<keyword evidence="2 3" id="KW-0378">Hydrolase</keyword>